<name>D2VPX3_NAEGR</name>
<evidence type="ECO:0000256" key="1">
    <source>
        <dbReference type="SAM" id="MobiDB-lite"/>
    </source>
</evidence>
<dbReference type="VEuPathDB" id="AmoebaDB:NAEGRDRAFT_58878"/>
<dbReference type="AlphaFoldDB" id="D2VPX3"/>
<dbReference type="RefSeq" id="XP_002673944.1">
    <property type="nucleotide sequence ID" value="XM_002673898.1"/>
</dbReference>
<keyword evidence="2" id="KW-0472">Membrane</keyword>
<dbReference type="GeneID" id="8856028"/>
<accession>D2VPX3</accession>
<feature type="compositionally biased region" description="Low complexity" evidence="1">
    <location>
        <begin position="497"/>
        <end position="522"/>
    </location>
</feature>
<dbReference type="Gene3D" id="3.30.450.20">
    <property type="entry name" value="PAS domain"/>
    <property type="match status" value="1"/>
</dbReference>
<protein>
    <submittedName>
        <fullName evidence="3">Cache domain-containing protein</fullName>
    </submittedName>
</protein>
<evidence type="ECO:0000313" key="3">
    <source>
        <dbReference type="EMBL" id="EFC41200.1"/>
    </source>
</evidence>
<dbReference type="Gene3D" id="3.30.70.1230">
    <property type="entry name" value="Nucleotide cyclase"/>
    <property type="match status" value="1"/>
</dbReference>
<dbReference type="EMBL" id="GG738887">
    <property type="protein sequence ID" value="EFC41200.1"/>
    <property type="molecule type" value="Genomic_DNA"/>
</dbReference>
<feature type="transmembrane region" description="Helical" evidence="2">
    <location>
        <begin position="381"/>
        <end position="404"/>
    </location>
</feature>
<dbReference type="InParanoid" id="D2VPX3"/>
<evidence type="ECO:0000313" key="4">
    <source>
        <dbReference type="Proteomes" id="UP000006671"/>
    </source>
</evidence>
<sequence>MKVKPITTSDESDEIHSNISEQLLQATKKKRPYEGLLPLNLFIVSTISLLILAGCLFVWIASFSVTSNSIQNLNAKFIDESGQKIKNSLHGYIDPIAKLTKMMARDWNSQAVNLTQLREYLFPKFVEFGANGCGYFFNDTYSYRYTYTVSGTASNPITVYAQQPYGYVGTIRDLVNNNTGEVTKYNYQVDTKPIIMTTQDFWIYLNNSYVNYGLDGVVGEPYRSIGSTMAIYYAKWIYDQQLYKATKTKRIIGLAKVNLALDAIVTFLSQIELLGKGYVLVTLNSGTVIGGSINTTVNDGLTSVHVFDLETRGAGKLIKRFYEVNGNTFSTFKSTNTKLSSEGASYIVTPMKFSYENLEWNIFFVLYDSDVNEPMILSSSISIGVTVVIVIVGICSSLITGMIVSKPMKFLEKQFESIRIMDLEAVVLSNKSVFKEVDSIFGNLYDTVMWLKEIKAFIPEYVFEQIKQNETISIKSETAQNASAATKKKPEKEADNFSHSSSSLANKSNSPTESSGNNSSVKSSFKTAQNLFKMGYSKRNCVVVHVKLEGLIGGGHEFISTFFKDFISAIAPVIKVNQATLQVMNCDEFQLSMASNKIEAKVLDKAIDCALKIIKASGKDVCPRIGICYGPCHIGNIGTNTSRYYSVVGRVPETAKLYAELAGKYNVKIITDTTQLPLDSYINRPLDRVEVKSDIVTIYQIIDKKNTENDEWLYELENSKKNNKYQDFNEIFQLFQPSYWNDFKQDPFPVIDKCRGILEKFKKEEFNEHSDLSCDELLALFSNLPNSVQVNELSTRLTSYSKKLYVELK</sequence>
<reference evidence="3 4" key="1">
    <citation type="journal article" date="2010" name="Cell">
        <title>The genome of Naegleria gruberi illuminates early eukaryotic versatility.</title>
        <authorList>
            <person name="Fritz-Laylin L.K."/>
            <person name="Prochnik S.E."/>
            <person name="Ginger M.L."/>
            <person name="Dacks J.B."/>
            <person name="Carpenter M.L."/>
            <person name="Field M.C."/>
            <person name="Kuo A."/>
            <person name="Paredez A."/>
            <person name="Chapman J."/>
            <person name="Pham J."/>
            <person name="Shu S."/>
            <person name="Neupane R."/>
            <person name="Cipriano M."/>
            <person name="Mancuso J."/>
            <person name="Tu H."/>
            <person name="Salamov A."/>
            <person name="Lindquist E."/>
            <person name="Shapiro H."/>
            <person name="Lucas S."/>
            <person name="Grigoriev I.V."/>
            <person name="Cande W.Z."/>
            <person name="Fulton C."/>
            <person name="Rokhsar D.S."/>
            <person name="Dawson S.C."/>
        </authorList>
    </citation>
    <scope>NUCLEOTIDE SEQUENCE [LARGE SCALE GENOMIC DNA]</scope>
    <source>
        <strain evidence="3 4">NEG-M</strain>
    </source>
</reference>
<dbReference type="SUPFAM" id="SSF55073">
    <property type="entry name" value="Nucleotide cyclase"/>
    <property type="match status" value="1"/>
</dbReference>
<organism evidence="4">
    <name type="scientific">Naegleria gruberi</name>
    <name type="common">Amoeba</name>
    <dbReference type="NCBI Taxonomy" id="5762"/>
    <lineage>
        <taxon>Eukaryota</taxon>
        <taxon>Discoba</taxon>
        <taxon>Heterolobosea</taxon>
        <taxon>Tetramitia</taxon>
        <taxon>Eutetramitia</taxon>
        <taxon>Vahlkampfiidae</taxon>
        <taxon>Naegleria</taxon>
    </lineage>
</organism>
<dbReference type="InterPro" id="IPR029787">
    <property type="entry name" value="Nucleotide_cyclase"/>
</dbReference>
<dbReference type="KEGG" id="ngr:NAEGRDRAFT_58878"/>
<keyword evidence="2" id="KW-1133">Transmembrane helix</keyword>
<proteinExistence type="predicted"/>
<gene>
    <name evidence="3" type="ORF">NAEGRDRAFT_58878</name>
</gene>
<feature type="region of interest" description="Disordered" evidence="1">
    <location>
        <begin position="479"/>
        <end position="522"/>
    </location>
</feature>
<keyword evidence="2" id="KW-0812">Transmembrane</keyword>
<feature type="transmembrane region" description="Helical" evidence="2">
    <location>
        <begin position="37"/>
        <end position="61"/>
    </location>
</feature>
<dbReference type="Proteomes" id="UP000006671">
    <property type="component" value="Unassembled WGS sequence"/>
</dbReference>
<evidence type="ECO:0000256" key="2">
    <source>
        <dbReference type="SAM" id="Phobius"/>
    </source>
</evidence>
<keyword evidence="4" id="KW-1185">Reference proteome</keyword>